<name>A0A449AHL8_9BACT</name>
<dbReference type="EMBL" id="LR214986">
    <property type="protein sequence ID" value="VEU64459.1"/>
    <property type="molecule type" value="Genomic_DNA"/>
</dbReference>
<dbReference type="RefSeq" id="WP_129720439.1">
    <property type="nucleotide sequence ID" value="NZ_LR214986.1"/>
</dbReference>
<organism evidence="4 5">
    <name type="scientific">Mycoplasmopsis cynos</name>
    <dbReference type="NCBI Taxonomy" id="171284"/>
    <lineage>
        <taxon>Bacteria</taxon>
        <taxon>Bacillati</taxon>
        <taxon>Mycoplasmatota</taxon>
        <taxon>Mycoplasmoidales</taxon>
        <taxon>Metamycoplasmataceae</taxon>
        <taxon>Mycoplasmopsis</taxon>
    </lineage>
</organism>
<feature type="region of interest" description="Disordered" evidence="2">
    <location>
        <begin position="134"/>
        <end position="209"/>
    </location>
</feature>
<keyword evidence="1" id="KW-0175">Coiled coil</keyword>
<evidence type="ECO:0000256" key="3">
    <source>
        <dbReference type="SAM" id="SignalP"/>
    </source>
</evidence>
<feature type="compositionally biased region" description="Basic and acidic residues" evidence="2">
    <location>
        <begin position="171"/>
        <end position="209"/>
    </location>
</feature>
<feature type="chain" id="PRO_5019055464" description="Lipoprotein" evidence="3">
    <location>
        <begin position="29"/>
        <end position="500"/>
    </location>
</feature>
<dbReference type="PROSITE" id="PS51257">
    <property type="entry name" value="PROKAR_LIPOPROTEIN"/>
    <property type="match status" value="1"/>
</dbReference>
<keyword evidence="3" id="KW-0732">Signal</keyword>
<feature type="signal peptide" evidence="3">
    <location>
        <begin position="1"/>
        <end position="28"/>
    </location>
</feature>
<gene>
    <name evidence="4" type="primary">MCYN0114_1</name>
    <name evidence="4" type="ORF">NCTC10142_00202</name>
</gene>
<evidence type="ECO:0000256" key="1">
    <source>
        <dbReference type="SAM" id="Coils"/>
    </source>
</evidence>
<accession>A0A449AHL8</accession>
<proteinExistence type="predicted"/>
<protein>
    <recommendedName>
        <fullName evidence="6">Lipoprotein</fullName>
    </recommendedName>
</protein>
<sequence>MNKYKKIFSGLGLLSISTLIGASVVACAKTKVEKEETPAPGTSDSKDLATIKNEALAEVEKLQGHKKYTELKAIIDKENATIEELNSAKTSAIEELNKYKEEVQTAIEAIIDNTKKEELKKEIETANSYNDLKTIKDKIESKPSPENKPKNDGKDNPNKKPGETDSSNQGKNEDSTSKDNNGKTEPEKGKENEGKDTTPKDGKEQMPPKVMTVDEKVQKLNSLVVEIPFPDPNTPTKQYLKSKVEEIKNKQISDNDKLNELTMLETTFKEYKMKVEKYKGIIDNTKFKSSKYGSPQINGLNGRLSKLFGDDPKGEYTESELIWQIYETFRRSAFVKSKNFTPKIYEYVIVDDSEKNKHSTMFEALADDKKKNHNIDITQLEQKINNIVNFTIEIAKKAANKNIDKIKYTNTASDTEKPDMLIEKLKSFVTTTTNLADIDILINKIKQIVSKVQEVVTSGTKNKDDKIKDKINKIDANNVDEVITKLGKLKPASSAPSKTN</sequence>
<feature type="compositionally biased region" description="Basic and acidic residues" evidence="2">
    <location>
        <begin position="134"/>
        <end position="163"/>
    </location>
</feature>
<evidence type="ECO:0008006" key="6">
    <source>
        <dbReference type="Google" id="ProtNLM"/>
    </source>
</evidence>
<evidence type="ECO:0000313" key="4">
    <source>
        <dbReference type="EMBL" id="VEU64459.1"/>
    </source>
</evidence>
<keyword evidence="4" id="KW-0614">Plasmid</keyword>
<evidence type="ECO:0000313" key="5">
    <source>
        <dbReference type="Proteomes" id="UP000289506"/>
    </source>
</evidence>
<dbReference type="AlphaFoldDB" id="A0A449AHL8"/>
<dbReference type="Proteomes" id="UP000289506">
    <property type="component" value="Plasmid 13"/>
</dbReference>
<geneLocation type="plasmid" evidence="4 5">
    <name>13</name>
</geneLocation>
<feature type="coiled-coil region" evidence="1">
    <location>
        <begin position="68"/>
        <end position="113"/>
    </location>
</feature>
<evidence type="ECO:0000256" key="2">
    <source>
        <dbReference type="SAM" id="MobiDB-lite"/>
    </source>
</evidence>
<reference evidence="4 5" key="1">
    <citation type="submission" date="2019-01" db="EMBL/GenBank/DDBJ databases">
        <authorList>
            <consortium name="Pathogen Informatics"/>
        </authorList>
    </citation>
    <scope>NUCLEOTIDE SEQUENCE [LARGE SCALE GENOMIC DNA]</scope>
    <source>
        <strain evidence="4 5">NCTC10142</strain>
        <plasmid evidence="5">13</plasmid>
    </source>
</reference>